<proteinExistence type="predicted"/>
<evidence type="ECO:0000313" key="2">
    <source>
        <dbReference type="Proteomes" id="UP000326671"/>
    </source>
</evidence>
<dbReference type="EMBL" id="VYKL01000067">
    <property type="protein sequence ID" value="KAA9011771.1"/>
    <property type="molecule type" value="Genomic_DNA"/>
</dbReference>
<name>A0A5J5GU21_9BACI</name>
<dbReference type="AlphaFoldDB" id="A0A5J5GU21"/>
<evidence type="ECO:0000313" key="1">
    <source>
        <dbReference type="EMBL" id="KAA9011771.1"/>
    </source>
</evidence>
<keyword evidence="2" id="KW-1185">Reference proteome</keyword>
<dbReference type="RefSeq" id="WP_150442965.1">
    <property type="nucleotide sequence ID" value="NZ_VYKL01000067.1"/>
</dbReference>
<dbReference type="Proteomes" id="UP000326671">
    <property type="component" value="Unassembled WGS sequence"/>
</dbReference>
<comment type="caution">
    <text evidence="1">The sequence shown here is derived from an EMBL/GenBank/DDBJ whole genome shotgun (WGS) entry which is preliminary data.</text>
</comment>
<evidence type="ECO:0008006" key="3">
    <source>
        <dbReference type="Google" id="ProtNLM"/>
    </source>
</evidence>
<protein>
    <recommendedName>
        <fullName evidence="3">Ubiquitin-like domain-containing protein</fullName>
    </recommendedName>
</protein>
<dbReference type="OrthoDB" id="2939050at2"/>
<gene>
    <name evidence="1" type="ORF">F4V44_26430</name>
</gene>
<sequence length="92" mass="10816">MDYLKDENHLLVWFVLRPEIEKELGTSYLGMRARYNMTTNELLQEILDTYKADKEKSYRFVLKRAARDIDVSLDQTVREAGMRNGDCLQVIA</sequence>
<reference evidence="1 2" key="1">
    <citation type="submission" date="2019-09" db="EMBL/GenBank/DDBJ databases">
        <title>Whole genome sequences of isolates from the Mars Exploration Rovers.</title>
        <authorList>
            <person name="Seuylemezian A."/>
            <person name="Vaishampayan P."/>
        </authorList>
    </citation>
    <scope>NUCLEOTIDE SEQUENCE [LARGE SCALE GENOMIC DNA]</scope>
    <source>
        <strain evidence="1 2">MER_TA_151</strain>
    </source>
</reference>
<accession>A0A5J5GU21</accession>
<organism evidence="1 2">
    <name type="scientific">Niallia endozanthoxylica</name>
    <dbReference type="NCBI Taxonomy" id="2036016"/>
    <lineage>
        <taxon>Bacteria</taxon>
        <taxon>Bacillati</taxon>
        <taxon>Bacillota</taxon>
        <taxon>Bacilli</taxon>
        <taxon>Bacillales</taxon>
        <taxon>Bacillaceae</taxon>
        <taxon>Niallia</taxon>
    </lineage>
</organism>